<keyword evidence="3" id="KW-1185">Reference proteome</keyword>
<feature type="compositionally biased region" description="Polar residues" evidence="1">
    <location>
        <begin position="98"/>
        <end position="112"/>
    </location>
</feature>
<evidence type="ECO:0000313" key="2">
    <source>
        <dbReference type="EMBL" id="KII64839.1"/>
    </source>
</evidence>
<comment type="caution">
    <text evidence="2">The sequence shown here is derived from an EMBL/GenBank/DDBJ whole genome shotgun (WGS) entry which is preliminary data.</text>
</comment>
<feature type="compositionally biased region" description="Acidic residues" evidence="1">
    <location>
        <begin position="261"/>
        <end position="272"/>
    </location>
</feature>
<feature type="region of interest" description="Disordered" evidence="1">
    <location>
        <begin position="227"/>
        <end position="323"/>
    </location>
</feature>
<reference evidence="2 3" key="1">
    <citation type="journal article" date="2014" name="Genome Biol. Evol.">
        <title>The genome of the myxosporean Thelohanellus kitauei shows adaptations to nutrient acquisition within its fish host.</title>
        <authorList>
            <person name="Yang Y."/>
            <person name="Xiong J."/>
            <person name="Zhou Z."/>
            <person name="Huo F."/>
            <person name="Miao W."/>
            <person name="Ran C."/>
            <person name="Liu Y."/>
            <person name="Zhang J."/>
            <person name="Feng J."/>
            <person name="Wang M."/>
            <person name="Wang M."/>
            <person name="Wang L."/>
            <person name="Yao B."/>
        </authorList>
    </citation>
    <scope>NUCLEOTIDE SEQUENCE [LARGE SCALE GENOMIC DNA]</scope>
    <source>
        <strain evidence="2">Wuqing</strain>
    </source>
</reference>
<dbReference type="AlphaFoldDB" id="A0A0C2IHN4"/>
<name>A0A0C2IHN4_THEKT</name>
<feature type="compositionally biased region" description="Low complexity" evidence="1">
    <location>
        <begin position="148"/>
        <end position="157"/>
    </location>
</feature>
<protein>
    <submittedName>
        <fullName evidence="2">Uncharacterized protein</fullName>
    </submittedName>
</protein>
<dbReference type="Proteomes" id="UP000031668">
    <property type="component" value="Unassembled WGS sequence"/>
</dbReference>
<proteinExistence type="predicted"/>
<feature type="region of interest" description="Disordered" evidence="1">
    <location>
        <begin position="95"/>
        <end position="159"/>
    </location>
</feature>
<feature type="compositionally biased region" description="Basic and acidic residues" evidence="1">
    <location>
        <begin position="113"/>
        <end position="145"/>
    </location>
</feature>
<dbReference type="EMBL" id="JWZT01004076">
    <property type="protein sequence ID" value="KII64839.1"/>
    <property type="molecule type" value="Genomic_DNA"/>
</dbReference>
<sequence length="323" mass="35289">MADVMDNVVKMLRQYFKVEINDILAAILVILENDDMGKALNLLRQIVDPLPQDIKDPVDFVQQKFQYLFNTHIISGGHLNSTSKDGHKIDPIKARQTFRPNSDAPFSSTGSLKSKEATKESNKKNERDFKPGDGNKSNTLEKVESDSSDSSDTSSSSLNHVSPAQLLANQILSSSKLGSTFSPKSTIPKSDTTKVKTSLQNVKSLKTNDKSLSVENSTINIPNIETTVSADRPKLVAKKVEPNSVSTSVLQETIPSKSEDSDSSSDSSEDEETQKVQTKASGLNNLDKKAPIHQKPQTGNDPKHQEKKNSKPSSALKKKKGQG</sequence>
<feature type="compositionally biased region" description="Polar residues" evidence="1">
    <location>
        <begin position="275"/>
        <end position="284"/>
    </location>
</feature>
<feature type="compositionally biased region" description="Basic and acidic residues" evidence="1">
    <location>
        <begin position="231"/>
        <end position="241"/>
    </location>
</feature>
<organism evidence="2 3">
    <name type="scientific">Thelohanellus kitauei</name>
    <name type="common">Myxosporean</name>
    <dbReference type="NCBI Taxonomy" id="669202"/>
    <lineage>
        <taxon>Eukaryota</taxon>
        <taxon>Metazoa</taxon>
        <taxon>Cnidaria</taxon>
        <taxon>Myxozoa</taxon>
        <taxon>Myxosporea</taxon>
        <taxon>Bivalvulida</taxon>
        <taxon>Platysporina</taxon>
        <taxon>Myxobolidae</taxon>
        <taxon>Thelohanellus</taxon>
    </lineage>
</organism>
<evidence type="ECO:0000256" key="1">
    <source>
        <dbReference type="SAM" id="MobiDB-lite"/>
    </source>
</evidence>
<feature type="compositionally biased region" description="Polar residues" evidence="1">
    <location>
        <begin position="243"/>
        <end position="256"/>
    </location>
</feature>
<gene>
    <name evidence="2" type="ORF">RF11_09248</name>
</gene>
<accession>A0A0C2IHN4</accession>
<evidence type="ECO:0000313" key="3">
    <source>
        <dbReference type="Proteomes" id="UP000031668"/>
    </source>
</evidence>